<feature type="transmembrane region" description="Helical" evidence="1">
    <location>
        <begin position="107"/>
        <end position="126"/>
    </location>
</feature>
<dbReference type="PANTHER" id="PTHR33802:SF1">
    <property type="entry name" value="XK-RELATED PROTEIN"/>
    <property type="match status" value="1"/>
</dbReference>
<protein>
    <recommendedName>
        <fullName evidence="4">Tryptophan-rich sensory protein</fullName>
    </recommendedName>
</protein>
<keyword evidence="1" id="KW-1133">Transmembrane helix</keyword>
<reference evidence="2 3" key="1">
    <citation type="journal article" date="2009" name="J. Bacteriol.">
        <title>Complete genome sequence of Robiginitalea biformata HTCC2501.</title>
        <authorList>
            <person name="Oh H.M."/>
            <person name="Giovannoni S.J."/>
            <person name="Lee K."/>
            <person name="Ferriera S."/>
            <person name="Johnson J."/>
            <person name="Cho J.C."/>
        </authorList>
    </citation>
    <scope>NUCLEOTIDE SEQUENCE [LARGE SCALE GENOMIC DNA]</scope>
    <source>
        <strain evidence="3">ATCC BAA-864 / HTCC2501 / KCTC 12146</strain>
    </source>
</reference>
<dbReference type="PANTHER" id="PTHR33802">
    <property type="entry name" value="SI:CH211-161H7.5-RELATED"/>
    <property type="match status" value="1"/>
</dbReference>
<evidence type="ECO:0000313" key="2">
    <source>
        <dbReference type="EMBL" id="EAR16251.1"/>
    </source>
</evidence>
<dbReference type="Gene3D" id="1.20.1260.100">
    <property type="entry name" value="TspO/MBR protein"/>
    <property type="match status" value="1"/>
</dbReference>
<feature type="transmembrane region" description="Helical" evidence="1">
    <location>
        <begin position="138"/>
        <end position="167"/>
    </location>
</feature>
<feature type="transmembrane region" description="Helical" evidence="1">
    <location>
        <begin position="81"/>
        <end position="101"/>
    </location>
</feature>
<proteinExistence type="predicted"/>
<keyword evidence="3" id="KW-1185">Reference proteome</keyword>
<feature type="transmembrane region" description="Helical" evidence="1">
    <location>
        <begin position="47"/>
        <end position="69"/>
    </location>
</feature>
<feature type="transmembrane region" description="Helical" evidence="1">
    <location>
        <begin position="206"/>
        <end position="222"/>
    </location>
</feature>
<keyword evidence="1" id="KW-0812">Transmembrane</keyword>
<sequence length="271" mass="30541">MNKTWSYLNLLSAMLVLAVNGISQSGMWPYPAVGEISRKYDTLFTPAGYAFAIWGLIFIGLLAFAIYGIYRSSRYDRDNEFIARSAPWFIGANLLNAAWVVVFTREWIGMSLLVIVGLLACLAAIIRRLNMERWDAPIGTIAFVWWPICFYSGWVSVAVIANAALYLEYLGWDGWGIGPVQWALALVLVAFALNVFMVLSRNMREFALVGIWALAAIAFRHQESSGPLFYVPLAGAALLLLLVGWHGYRNRRTNPMRKFQERFTHGDPEKS</sequence>
<dbReference type="InterPro" id="IPR038330">
    <property type="entry name" value="TspO/MBR-related_sf"/>
</dbReference>
<evidence type="ECO:0008006" key="4">
    <source>
        <dbReference type="Google" id="ProtNLM"/>
    </source>
</evidence>
<dbReference type="RefSeq" id="WP_015753008.1">
    <property type="nucleotide sequence ID" value="NC_013222.1"/>
</dbReference>
<keyword evidence="1" id="KW-0472">Membrane</keyword>
<dbReference type="Proteomes" id="UP000009049">
    <property type="component" value="Chromosome"/>
</dbReference>
<organism evidence="2 3">
    <name type="scientific">Robiginitalea biformata (strain ATCC BAA-864 / DSM 15991 / KCTC 12146 / HTCC2501)</name>
    <dbReference type="NCBI Taxonomy" id="313596"/>
    <lineage>
        <taxon>Bacteria</taxon>
        <taxon>Pseudomonadati</taxon>
        <taxon>Bacteroidota</taxon>
        <taxon>Flavobacteriia</taxon>
        <taxon>Flavobacteriales</taxon>
        <taxon>Flavobacteriaceae</taxon>
        <taxon>Robiginitalea</taxon>
    </lineage>
</organism>
<dbReference type="EMBL" id="CP001712">
    <property type="protein sequence ID" value="EAR16251.1"/>
    <property type="molecule type" value="Genomic_DNA"/>
</dbReference>
<dbReference type="eggNOG" id="COG0474">
    <property type="taxonomic scope" value="Bacteria"/>
</dbReference>
<feature type="transmembrane region" description="Helical" evidence="1">
    <location>
        <begin position="179"/>
        <end position="199"/>
    </location>
</feature>
<accession>A4CH43</accession>
<dbReference type="KEGG" id="rbi:RB2501_05115"/>
<feature type="transmembrane region" description="Helical" evidence="1">
    <location>
        <begin position="7"/>
        <end position="27"/>
    </location>
</feature>
<dbReference type="OrthoDB" id="5189031at2"/>
<dbReference type="HOGENOM" id="CLU_067293_1_0_10"/>
<name>A4CH43_ROBBH</name>
<evidence type="ECO:0000313" key="3">
    <source>
        <dbReference type="Proteomes" id="UP000009049"/>
    </source>
</evidence>
<gene>
    <name evidence="2" type="ordered locus">RB2501_05115</name>
</gene>
<evidence type="ECO:0000256" key="1">
    <source>
        <dbReference type="SAM" id="Phobius"/>
    </source>
</evidence>
<feature type="transmembrane region" description="Helical" evidence="1">
    <location>
        <begin position="228"/>
        <end position="248"/>
    </location>
</feature>
<dbReference type="STRING" id="313596.RB2501_05115"/>
<dbReference type="AlphaFoldDB" id="A4CH43"/>